<dbReference type="EMBL" id="LVJS01000139">
    <property type="protein sequence ID" value="KZC22019.1"/>
    <property type="molecule type" value="Genomic_DNA"/>
</dbReference>
<reference evidence="2 3" key="1">
    <citation type="journal article" date="2016" name="MBio">
        <title>Lateral Gene Transfer in a Heavy Metal-Contaminated-Groundwater Microbial Community.</title>
        <authorList>
            <person name="Hemme C.L."/>
            <person name="Green S.J."/>
            <person name="Rishishwar L."/>
            <person name="Prakash O."/>
            <person name="Pettenato A."/>
            <person name="Chakraborty R."/>
            <person name="Deutschbauer A.M."/>
            <person name="Van Nostrand J.D."/>
            <person name="Wu L."/>
            <person name="He Z."/>
            <person name="Jordan I.K."/>
            <person name="Hazen T.C."/>
            <person name="Arkin A.P."/>
            <person name="Kostka J.E."/>
            <person name="Zhou J."/>
        </authorList>
    </citation>
    <scope>NUCLEOTIDE SEQUENCE [LARGE SCALE GENOMIC DNA]</scope>
    <source>
        <strain evidence="2 3">FW104-T7</strain>
    </source>
</reference>
<dbReference type="GO" id="GO:0016887">
    <property type="term" value="F:ATP hydrolysis activity"/>
    <property type="evidence" value="ECO:0007669"/>
    <property type="project" value="InterPro"/>
</dbReference>
<dbReference type="SMART" id="SM00382">
    <property type="entry name" value="AAA"/>
    <property type="match status" value="1"/>
</dbReference>
<dbReference type="Pfam" id="PF13401">
    <property type="entry name" value="AAA_22"/>
    <property type="match status" value="1"/>
</dbReference>
<dbReference type="AlphaFoldDB" id="A0A154QEI3"/>
<gene>
    <name evidence="2" type="ORF">RHOFW104T7_02690</name>
</gene>
<dbReference type="PANTHER" id="PTHR35894:SF1">
    <property type="entry name" value="PHOSPHORIBULOKINASE _ URIDINE KINASE FAMILY"/>
    <property type="match status" value="1"/>
</dbReference>
<dbReference type="InterPro" id="IPR049945">
    <property type="entry name" value="AAA_22"/>
</dbReference>
<dbReference type="InterPro" id="IPR052026">
    <property type="entry name" value="ExeA_AAA_ATPase_DNA-bind"/>
</dbReference>
<dbReference type="SUPFAM" id="SSF52540">
    <property type="entry name" value="P-loop containing nucleoside triphosphate hydrolases"/>
    <property type="match status" value="1"/>
</dbReference>
<evidence type="ECO:0000313" key="2">
    <source>
        <dbReference type="EMBL" id="KZC22019.1"/>
    </source>
</evidence>
<dbReference type="Gene3D" id="3.40.50.300">
    <property type="entry name" value="P-loop containing nucleotide triphosphate hydrolases"/>
    <property type="match status" value="1"/>
</dbReference>
<proteinExistence type="predicted"/>
<organism evidence="2 3">
    <name type="scientific">Rhodanobacter thiooxydans</name>
    <dbReference type="NCBI Taxonomy" id="416169"/>
    <lineage>
        <taxon>Bacteria</taxon>
        <taxon>Pseudomonadati</taxon>
        <taxon>Pseudomonadota</taxon>
        <taxon>Gammaproteobacteria</taxon>
        <taxon>Lysobacterales</taxon>
        <taxon>Rhodanobacteraceae</taxon>
        <taxon>Rhodanobacter</taxon>
    </lineage>
</organism>
<evidence type="ECO:0000259" key="1">
    <source>
        <dbReference type="SMART" id="SM00382"/>
    </source>
</evidence>
<dbReference type="STRING" id="416169.RHOFW104T7_02690"/>
<dbReference type="RefSeq" id="WP_039953448.1">
    <property type="nucleotide sequence ID" value="NZ_LVJS01000139.1"/>
</dbReference>
<dbReference type="PANTHER" id="PTHR35894">
    <property type="entry name" value="GENERAL SECRETION PATHWAY PROTEIN A-RELATED"/>
    <property type="match status" value="1"/>
</dbReference>
<dbReference type="Proteomes" id="UP000076131">
    <property type="component" value="Unassembled WGS sequence"/>
</dbReference>
<dbReference type="eggNOG" id="COG3267">
    <property type="taxonomic scope" value="Bacteria"/>
</dbReference>
<sequence>MYQAFYKLRGKPFQLTPDAGMLFPSKGHRRAMAYLLYGFEQGEGFVVITGAVGTGKTLLIQKLFEELAQRNLAVASIASANLDGDDILPAVAAALALPFEGRGKEALLQDVKRHLISLHARQTHALLVVDEAQTLTPAALEMLRILSNFEFRGRALLQVFLVGQTELRRIIVSNHMEQLRQRIIASHRLDPMSEEESRAYILHRLHAVGWNDDPELAPDIFTGVYLASGGIPRKINLVMDRLLLHGYLEELHSLDQTELAIVLDEIHEEMAGAPATLEAPAVPGDLDLTRAVVPSDPESALAALDLERNRIMLQLLREEVRRREVLLAAPPQASIAHEAVIADTLRSGQENQ</sequence>
<protein>
    <submittedName>
        <fullName evidence="2">ATPase</fullName>
    </submittedName>
</protein>
<dbReference type="InterPro" id="IPR003593">
    <property type="entry name" value="AAA+_ATPase"/>
</dbReference>
<comment type="caution">
    <text evidence="2">The sequence shown here is derived from an EMBL/GenBank/DDBJ whole genome shotgun (WGS) entry which is preliminary data.</text>
</comment>
<feature type="domain" description="AAA+ ATPase" evidence="1">
    <location>
        <begin position="42"/>
        <end position="199"/>
    </location>
</feature>
<accession>A0A154QEI3</accession>
<evidence type="ECO:0000313" key="3">
    <source>
        <dbReference type="Proteomes" id="UP000076131"/>
    </source>
</evidence>
<dbReference type="InterPro" id="IPR027417">
    <property type="entry name" value="P-loop_NTPase"/>
</dbReference>
<name>A0A154QEI3_9GAMM</name>
<keyword evidence="3" id="KW-1185">Reference proteome</keyword>